<dbReference type="OrthoDB" id="5145508at2"/>
<dbReference type="RefSeq" id="WP_073825436.1">
    <property type="nucleotide sequence ID" value="NZ_MQVS01000009.1"/>
</dbReference>
<dbReference type="STRING" id="52770.BSZ40_08950"/>
<accession>A0A1Q5PUR6</accession>
<comment type="caution">
    <text evidence="1">The sequence shown here is derived from an EMBL/GenBank/DDBJ whole genome shotgun (WGS) entry which is preliminary data.</text>
</comment>
<dbReference type="EMBL" id="MQVS01000009">
    <property type="protein sequence ID" value="OKL51199.1"/>
    <property type="molecule type" value="Genomic_DNA"/>
</dbReference>
<dbReference type="InParanoid" id="A0A1Q5PUR6"/>
<dbReference type="AlphaFoldDB" id="A0A1Q5PUR6"/>
<protein>
    <recommendedName>
        <fullName evidence="3">Tetratricopeptide repeat protein</fullName>
    </recommendedName>
</protein>
<organism evidence="1 2">
    <name type="scientific">Buchananella hordeovulneris</name>
    <dbReference type="NCBI Taxonomy" id="52770"/>
    <lineage>
        <taxon>Bacteria</taxon>
        <taxon>Bacillati</taxon>
        <taxon>Actinomycetota</taxon>
        <taxon>Actinomycetes</taxon>
        <taxon>Actinomycetales</taxon>
        <taxon>Actinomycetaceae</taxon>
        <taxon>Buchananella</taxon>
    </lineage>
</organism>
<evidence type="ECO:0000313" key="2">
    <source>
        <dbReference type="Proteomes" id="UP000185612"/>
    </source>
</evidence>
<evidence type="ECO:0008006" key="3">
    <source>
        <dbReference type="Google" id="ProtNLM"/>
    </source>
</evidence>
<dbReference type="Gene3D" id="1.25.40.10">
    <property type="entry name" value="Tetratricopeptide repeat domain"/>
    <property type="match status" value="1"/>
</dbReference>
<reference evidence="2" key="1">
    <citation type="submission" date="2016-12" db="EMBL/GenBank/DDBJ databases">
        <authorList>
            <person name="Meng X."/>
        </authorList>
    </citation>
    <scope>NUCLEOTIDE SEQUENCE [LARGE SCALE GENOMIC DNA]</scope>
    <source>
        <strain evidence="2">DSM 20732</strain>
    </source>
</reference>
<dbReference type="SUPFAM" id="SSF48452">
    <property type="entry name" value="TPR-like"/>
    <property type="match status" value="1"/>
</dbReference>
<sequence length="155" mass="17270">MSSTWQIDPTTLQPVILDPAGFRAEFRADPYLPVIEALWGGRAAEALAHLEPQDASFRARVLRAECLAASGNTPQAEQMLLALLREEAGSPREAVLRQHYGKLLFRAARYRQALTEFRHALRLRQQAQAPPDQLASSRLAVERTTELLATARPTD</sequence>
<name>A0A1Q5PUR6_9ACTO</name>
<keyword evidence="2" id="KW-1185">Reference proteome</keyword>
<evidence type="ECO:0000313" key="1">
    <source>
        <dbReference type="EMBL" id="OKL51199.1"/>
    </source>
</evidence>
<gene>
    <name evidence="1" type="ORF">BSZ40_08950</name>
</gene>
<dbReference type="InterPro" id="IPR011990">
    <property type="entry name" value="TPR-like_helical_dom_sf"/>
</dbReference>
<dbReference type="Proteomes" id="UP000185612">
    <property type="component" value="Unassembled WGS sequence"/>
</dbReference>
<proteinExistence type="predicted"/>